<dbReference type="AlphaFoldDB" id="A0A517YHK4"/>
<evidence type="ECO:0000259" key="2">
    <source>
        <dbReference type="Pfam" id="PF02481"/>
    </source>
</evidence>
<dbReference type="Pfam" id="PF02481">
    <property type="entry name" value="DNA_processg_A"/>
    <property type="match status" value="1"/>
</dbReference>
<proteinExistence type="inferred from homology"/>
<dbReference type="InterPro" id="IPR010994">
    <property type="entry name" value="RuvA_2-like"/>
</dbReference>
<dbReference type="SUPFAM" id="SSF47781">
    <property type="entry name" value="RuvA domain 2-like"/>
    <property type="match status" value="1"/>
</dbReference>
<dbReference type="KEGG" id="aagg:ETAA8_48160"/>
<name>A0A517YHK4_9BACT</name>
<dbReference type="InterPro" id="IPR003488">
    <property type="entry name" value="DprA"/>
</dbReference>
<sequence length="372" mass="39651">MNHLSPQPARLAALRLALISGVGPITRQALLERFGTAEAVLRASLTELREVRGIGQKLGQAIQDSARDVDADEELAYCAAQQIQVLLDGDEKYPARLSEIPDPPGVLFMLGELQAIDEMAIAIVGTRHATAYGTQQAERLAGGLARAGYTIVSGLARGIDAAAHRGAIAAGGRTIAVLGSGIANVYPPEHRDLAKDVAAHGALLSEAPPRTPPLSGAFPQRNRLISGLSLGTIVVEAAERSGALITSKHASEQGREVFAVPGRVDNRMARGCHQLIRDGAKLVQDVDDVLEELGPLPQPSVREDGLQIRHPIELQLNPQEQAVLQAIGDEVCLIDEVIVQSGLPVPRVLSTLSVLEMRRLVRRVSGNRVQRS</sequence>
<dbReference type="PANTHER" id="PTHR43022:SF1">
    <property type="entry name" value="PROTEIN SMF"/>
    <property type="match status" value="1"/>
</dbReference>
<dbReference type="Proteomes" id="UP000315017">
    <property type="component" value="Chromosome"/>
</dbReference>
<evidence type="ECO:0000313" key="4">
    <source>
        <dbReference type="EMBL" id="QDU29701.1"/>
    </source>
</evidence>
<reference evidence="4 5" key="1">
    <citation type="submission" date="2019-02" db="EMBL/GenBank/DDBJ databases">
        <title>Deep-cultivation of Planctomycetes and their phenomic and genomic characterization uncovers novel biology.</title>
        <authorList>
            <person name="Wiegand S."/>
            <person name="Jogler M."/>
            <person name="Boedeker C."/>
            <person name="Pinto D."/>
            <person name="Vollmers J."/>
            <person name="Rivas-Marin E."/>
            <person name="Kohn T."/>
            <person name="Peeters S.H."/>
            <person name="Heuer A."/>
            <person name="Rast P."/>
            <person name="Oberbeckmann S."/>
            <person name="Bunk B."/>
            <person name="Jeske O."/>
            <person name="Meyerdierks A."/>
            <person name="Storesund J.E."/>
            <person name="Kallscheuer N."/>
            <person name="Luecker S."/>
            <person name="Lage O.M."/>
            <person name="Pohl T."/>
            <person name="Merkel B.J."/>
            <person name="Hornburger P."/>
            <person name="Mueller R.-W."/>
            <person name="Bruemmer F."/>
            <person name="Labrenz M."/>
            <person name="Spormann A.M."/>
            <person name="Op den Camp H."/>
            <person name="Overmann J."/>
            <person name="Amann R."/>
            <person name="Jetten M.S.M."/>
            <person name="Mascher T."/>
            <person name="Medema M.H."/>
            <person name="Devos D.P."/>
            <person name="Kaster A.-K."/>
            <person name="Ovreas L."/>
            <person name="Rohde M."/>
            <person name="Galperin M.Y."/>
            <person name="Jogler C."/>
        </authorList>
    </citation>
    <scope>NUCLEOTIDE SEQUENCE [LARGE SCALE GENOMIC DNA]</scope>
    <source>
        <strain evidence="4 5">ETA_A8</strain>
    </source>
</reference>
<dbReference type="Pfam" id="PF17782">
    <property type="entry name" value="WHD_DprA"/>
    <property type="match status" value="1"/>
</dbReference>
<evidence type="ECO:0000259" key="3">
    <source>
        <dbReference type="Pfam" id="PF17782"/>
    </source>
</evidence>
<organism evidence="4 5">
    <name type="scientific">Anatilimnocola aggregata</name>
    <dbReference type="NCBI Taxonomy" id="2528021"/>
    <lineage>
        <taxon>Bacteria</taxon>
        <taxon>Pseudomonadati</taxon>
        <taxon>Planctomycetota</taxon>
        <taxon>Planctomycetia</taxon>
        <taxon>Pirellulales</taxon>
        <taxon>Pirellulaceae</taxon>
        <taxon>Anatilimnocola</taxon>
    </lineage>
</organism>
<gene>
    <name evidence="4" type="ORF">ETAA8_48160</name>
</gene>
<dbReference type="PANTHER" id="PTHR43022">
    <property type="entry name" value="PROTEIN SMF"/>
    <property type="match status" value="1"/>
</dbReference>
<dbReference type="InterPro" id="IPR057666">
    <property type="entry name" value="DrpA_SLOG"/>
</dbReference>
<evidence type="ECO:0000256" key="1">
    <source>
        <dbReference type="ARBA" id="ARBA00006525"/>
    </source>
</evidence>
<dbReference type="EMBL" id="CP036274">
    <property type="protein sequence ID" value="QDU29701.1"/>
    <property type="molecule type" value="Genomic_DNA"/>
</dbReference>
<protein>
    <submittedName>
        <fullName evidence="4">Uncharacterized protein</fullName>
    </submittedName>
</protein>
<comment type="similarity">
    <text evidence="1">Belongs to the DprA/Smf family.</text>
</comment>
<dbReference type="NCBIfam" id="TIGR00732">
    <property type="entry name" value="dprA"/>
    <property type="match status" value="1"/>
</dbReference>
<dbReference type="Gene3D" id="3.40.50.450">
    <property type="match status" value="1"/>
</dbReference>
<accession>A0A517YHK4</accession>
<dbReference type="GO" id="GO:0009294">
    <property type="term" value="P:DNA-mediated transformation"/>
    <property type="evidence" value="ECO:0007669"/>
    <property type="project" value="InterPro"/>
</dbReference>
<feature type="domain" description="Smf/DprA SLOG" evidence="2">
    <location>
        <begin position="85"/>
        <end position="293"/>
    </location>
</feature>
<dbReference type="InterPro" id="IPR036388">
    <property type="entry name" value="WH-like_DNA-bd_sf"/>
</dbReference>
<dbReference type="Gene3D" id="1.10.10.10">
    <property type="entry name" value="Winged helix-like DNA-binding domain superfamily/Winged helix DNA-binding domain"/>
    <property type="match status" value="1"/>
</dbReference>
<dbReference type="RefSeq" id="WP_238397541.1">
    <property type="nucleotide sequence ID" value="NZ_CP036274.1"/>
</dbReference>
<keyword evidence="5" id="KW-1185">Reference proteome</keyword>
<dbReference type="SUPFAM" id="SSF102405">
    <property type="entry name" value="MCP/YpsA-like"/>
    <property type="match status" value="1"/>
</dbReference>
<dbReference type="InterPro" id="IPR041614">
    <property type="entry name" value="DprA_WH"/>
</dbReference>
<evidence type="ECO:0000313" key="5">
    <source>
        <dbReference type="Proteomes" id="UP000315017"/>
    </source>
</evidence>
<dbReference type="Pfam" id="PF14520">
    <property type="entry name" value="HHH_5"/>
    <property type="match status" value="1"/>
</dbReference>
<feature type="domain" description="DprA winged helix" evidence="3">
    <location>
        <begin position="314"/>
        <end position="367"/>
    </location>
</feature>